<evidence type="ECO:0000256" key="6">
    <source>
        <dbReference type="ARBA" id="ARBA00023163"/>
    </source>
</evidence>
<sequence length="337" mass="38180">MIDFTPKDFLYSEIAGRFGKDKNSWDDRLLWTLLNIDHFEELAAEAKEPILYQAAVQALRDVEAGKPTGYPVMFDCSASGMQLLSILTGDRNAARICNVIGQSFIDPYLHLHGSMQERLGTSEIIERDSVKKAIMTSLYGSEAEPEKLFQGNALNAFYETMEAELPLCWELNQAILDFLKGSDAEAYRWVMPDNFHVNCPVTETVYTEVSCLGSTHIVGQKKQQAHRRNRSLGANMTHSVESFLVRELIRRCNVPNGTRIKVRELLNTGRTSIKHNRKENIEMACKLQSLYEKSGFMSARIFEYLDNTSIQLVDVAAVENIFNTVPDKTFPIKSVHD</sequence>
<comment type="similarity">
    <text evidence="1">Belongs to the phage and mitochondrial RNA polymerase family.</text>
</comment>
<evidence type="ECO:0000256" key="1">
    <source>
        <dbReference type="ARBA" id="ARBA00009493"/>
    </source>
</evidence>
<dbReference type="Pfam" id="PF00940">
    <property type="entry name" value="RNA_pol"/>
    <property type="match status" value="1"/>
</dbReference>
<reference evidence="9 10" key="1">
    <citation type="journal article" date="2017" name="BMC Genomics">
        <title>Three novel Pseudomonas phages isolated from composting provide insights into the evolution and diversity of tailed phages.</title>
        <authorList>
            <person name="Amgarten D."/>
            <person name="Martins L.F."/>
            <person name="Lombardi K.C."/>
            <person name="Antunes L.P."/>
            <person name="de Souza A.P.S."/>
            <person name="Nicastro G.G."/>
            <person name="Kitajima E.W."/>
            <person name="Quaggio R.B."/>
            <person name="Upton C."/>
            <person name="Setubal J.C."/>
            <person name="da Silva A.M."/>
        </authorList>
    </citation>
    <scope>NUCLEOTIDE SEQUENCE [LARGE SCALE GENOMIC DNA]</scope>
</reference>
<organism evidence="9 10">
    <name type="scientific">Pseudomonas phage ZC08</name>
    <dbReference type="NCBI Taxonomy" id="1622116"/>
    <lineage>
        <taxon>Viruses</taxon>
        <taxon>Duplodnaviria</taxon>
        <taxon>Heunggongvirae</taxon>
        <taxon>Uroviricota</taxon>
        <taxon>Caudoviricetes</taxon>
        <taxon>Schitoviridae</taxon>
        <taxon>Zicotriavirus</taxon>
        <taxon>Zicotriavirus ZC08</taxon>
    </lineage>
</organism>
<evidence type="ECO:0000256" key="5">
    <source>
        <dbReference type="ARBA" id="ARBA00022695"/>
    </source>
</evidence>
<dbReference type="GO" id="GO:0003899">
    <property type="term" value="F:DNA-directed RNA polymerase activity"/>
    <property type="evidence" value="ECO:0007669"/>
    <property type="project" value="UniProtKB-EC"/>
</dbReference>
<dbReference type="InterPro" id="IPR046950">
    <property type="entry name" value="DNA-dir_Rpol_C_phage-type"/>
</dbReference>
<gene>
    <name evidence="9" type="ORF">ZC08_054</name>
</gene>
<feature type="domain" description="DNA-directed RNA polymerase C-terminal" evidence="8">
    <location>
        <begin position="8"/>
        <end position="141"/>
    </location>
</feature>
<dbReference type="GO" id="GO:0006351">
    <property type="term" value="P:DNA-templated transcription"/>
    <property type="evidence" value="ECO:0007669"/>
    <property type="project" value="InterPro"/>
</dbReference>
<evidence type="ECO:0000313" key="10">
    <source>
        <dbReference type="Proteomes" id="UP000225746"/>
    </source>
</evidence>
<dbReference type="SUPFAM" id="SSF56672">
    <property type="entry name" value="DNA/RNA polymerases"/>
    <property type="match status" value="1"/>
</dbReference>
<dbReference type="InterPro" id="IPR043502">
    <property type="entry name" value="DNA/RNA_pol_sf"/>
</dbReference>
<keyword evidence="6" id="KW-0804">Transcription</keyword>
<name>A0A1L2C9D2_9CAUD</name>
<comment type="catalytic activity">
    <reaction evidence="7">
        <text>RNA(n) + a ribonucleoside 5'-triphosphate = RNA(n+1) + diphosphate</text>
        <dbReference type="Rhea" id="RHEA:21248"/>
        <dbReference type="Rhea" id="RHEA-COMP:14527"/>
        <dbReference type="Rhea" id="RHEA-COMP:17342"/>
        <dbReference type="ChEBI" id="CHEBI:33019"/>
        <dbReference type="ChEBI" id="CHEBI:61557"/>
        <dbReference type="ChEBI" id="CHEBI:140395"/>
        <dbReference type="EC" id="2.7.7.6"/>
    </reaction>
</comment>
<dbReference type="GO" id="GO:0003677">
    <property type="term" value="F:DNA binding"/>
    <property type="evidence" value="ECO:0007669"/>
    <property type="project" value="InterPro"/>
</dbReference>
<dbReference type="GO" id="GO:0000428">
    <property type="term" value="C:DNA-directed RNA polymerase complex"/>
    <property type="evidence" value="ECO:0007669"/>
    <property type="project" value="UniProtKB-KW"/>
</dbReference>
<keyword evidence="3" id="KW-0240">DNA-directed RNA polymerase</keyword>
<keyword evidence="4" id="KW-0808">Transferase</keyword>
<dbReference type="EC" id="2.7.7.6" evidence="2"/>
<evidence type="ECO:0000313" key="9">
    <source>
        <dbReference type="EMBL" id="AMD43511.1"/>
    </source>
</evidence>
<keyword evidence="10" id="KW-1185">Reference proteome</keyword>
<evidence type="ECO:0000256" key="2">
    <source>
        <dbReference type="ARBA" id="ARBA00012418"/>
    </source>
</evidence>
<protein>
    <recommendedName>
        <fullName evidence="2">DNA-directed RNA polymerase</fullName>
        <ecNumber evidence="2">2.7.7.6</ecNumber>
    </recommendedName>
</protein>
<dbReference type="InterPro" id="IPR002092">
    <property type="entry name" value="DNA-dir_Rpol_phage-type"/>
</dbReference>
<evidence type="ECO:0000256" key="3">
    <source>
        <dbReference type="ARBA" id="ARBA00022478"/>
    </source>
</evidence>
<dbReference type="PROSITE" id="PS00489">
    <property type="entry name" value="RNA_POL_PHAGE_2"/>
    <property type="match status" value="1"/>
</dbReference>
<evidence type="ECO:0000256" key="4">
    <source>
        <dbReference type="ARBA" id="ARBA00022679"/>
    </source>
</evidence>
<dbReference type="Proteomes" id="UP000225746">
    <property type="component" value="Segment"/>
</dbReference>
<dbReference type="EMBL" id="KU356691">
    <property type="protein sequence ID" value="AMD43511.1"/>
    <property type="molecule type" value="Genomic_DNA"/>
</dbReference>
<evidence type="ECO:0000259" key="8">
    <source>
        <dbReference type="Pfam" id="PF00940"/>
    </source>
</evidence>
<keyword evidence="5" id="KW-0548">Nucleotidyltransferase</keyword>
<proteinExistence type="inferred from homology"/>
<evidence type="ECO:0000256" key="7">
    <source>
        <dbReference type="ARBA" id="ARBA00048552"/>
    </source>
</evidence>
<accession>A0A1L2C9D2</accession>